<reference evidence="2" key="1">
    <citation type="submission" date="2023-08" db="EMBL/GenBank/DDBJ databases">
        <authorList>
            <person name="Chen Y."/>
            <person name="Shah S."/>
            <person name="Dougan E. K."/>
            <person name="Thang M."/>
            <person name="Chan C."/>
        </authorList>
    </citation>
    <scope>NUCLEOTIDE SEQUENCE</scope>
</reference>
<sequence>MWTSRPVRSRVPSRPLKRKAEETWEPSPKRGRDLQERLQAALDEEMDAFVQPVLDKAAKSREPPAFSALQELVSQVQGLADVRRFVDEQLAVDLGARVRGCNAMAKNRSAKAVPAPAPKAKAKAAARSRAPPTAKLAMAPFRSGSRVR</sequence>
<name>A0AA36MZH3_9DINO</name>
<evidence type="ECO:0000313" key="3">
    <source>
        <dbReference type="Proteomes" id="UP001178507"/>
    </source>
</evidence>
<evidence type="ECO:0000313" key="2">
    <source>
        <dbReference type="EMBL" id="CAJ1385366.1"/>
    </source>
</evidence>
<organism evidence="2 3">
    <name type="scientific">Effrenium voratum</name>
    <dbReference type="NCBI Taxonomy" id="2562239"/>
    <lineage>
        <taxon>Eukaryota</taxon>
        <taxon>Sar</taxon>
        <taxon>Alveolata</taxon>
        <taxon>Dinophyceae</taxon>
        <taxon>Suessiales</taxon>
        <taxon>Symbiodiniaceae</taxon>
        <taxon>Effrenium</taxon>
    </lineage>
</organism>
<comment type="caution">
    <text evidence="2">The sequence shown here is derived from an EMBL/GenBank/DDBJ whole genome shotgun (WGS) entry which is preliminary data.</text>
</comment>
<dbReference type="EMBL" id="CAUJNA010001225">
    <property type="protein sequence ID" value="CAJ1385366.1"/>
    <property type="molecule type" value="Genomic_DNA"/>
</dbReference>
<proteinExistence type="predicted"/>
<feature type="compositionally biased region" description="Basic and acidic residues" evidence="1">
    <location>
        <begin position="18"/>
        <end position="32"/>
    </location>
</feature>
<feature type="compositionally biased region" description="Low complexity" evidence="1">
    <location>
        <begin position="1"/>
        <end position="14"/>
    </location>
</feature>
<feature type="region of interest" description="Disordered" evidence="1">
    <location>
        <begin position="1"/>
        <end position="32"/>
    </location>
</feature>
<keyword evidence="3" id="KW-1185">Reference proteome</keyword>
<dbReference type="Proteomes" id="UP001178507">
    <property type="component" value="Unassembled WGS sequence"/>
</dbReference>
<protein>
    <submittedName>
        <fullName evidence="2">Uncharacterized protein</fullName>
    </submittedName>
</protein>
<accession>A0AA36MZH3</accession>
<dbReference type="AlphaFoldDB" id="A0AA36MZH3"/>
<feature type="region of interest" description="Disordered" evidence="1">
    <location>
        <begin position="109"/>
        <end position="148"/>
    </location>
</feature>
<evidence type="ECO:0000256" key="1">
    <source>
        <dbReference type="SAM" id="MobiDB-lite"/>
    </source>
</evidence>
<gene>
    <name evidence="2" type="ORF">EVOR1521_LOCUS11989</name>
</gene>